<dbReference type="AlphaFoldDB" id="A0A0A9HB72"/>
<keyword evidence="1" id="KW-0812">Transmembrane</keyword>
<feature type="transmembrane region" description="Helical" evidence="1">
    <location>
        <begin position="12"/>
        <end position="32"/>
    </location>
</feature>
<evidence type="ECO:0000256" key="1">
    <source>
        <dbReference type="SAM" id="Phobius"/>
    </source>
</evidence>
<keyword evidence="1" id="KW-0472">Membrane</keyword>
<sequence>MEDMTVLPDFTFLYLAVIANGHAFGASSFHVLRLCTGIRRLMLKLSAPSNLEYRRKKKGKAPATESK</sequence>
<proteinExistence type="predicted"/>
<reference evidence="2" key="2">
    <citation type="journal article" date="2015" name="Data Brief">
        <title>Shoot transcriptome of the giant reed, Arundo donax.</title>
        <authorList>
            <person name="Barrero R.A."/>
            <person name="Guerrero F.D."/>
            <person name="Moolhuijzen P."/>
            <person name="Goolsby J.A."/>
            <person name="Tidwell J."/>
            <person name="Bellgard S.E."/>
            <person name="Bellgard M.I."/>
        </authorList>
    </citation>
    <scope>NUCLEOTIDE SEQUENCE</scope>
    <source>
        <tissue evidence="2">Shoot tissue taken approximately 20 cm above the soil surface</tissue>
    </source>
</reference>
<keyword evidence="1" id="KW-1133">Transmembrane helix</keyword>
<dbReference type="EMBL" id="GBRH01163889">
    <property type="protein sequence ID" value="JAE34007.1"/>
    <property type="molecule type" value="Transcribed_RNA"/>
</dbReference>
<reference evidence="2" key="1">
    <citation type="submission" date="2014-09" db="EMBL/GenBank/DDBJ databases">
        <authorList>
            <person name="Magalhaes I.L.F."/>
            <person name="Oliveira U."/>
            <person name="Santos F.R."/>
            <person name="Vidigal T.H.D.A."/>
            <person name="Brescovit A.D."/>
            <person name="Santos A.J."/>
        </authorList>
    </citation>
    <scope>NUCLEOTIDE SEQUENCE</scope>
    <source>
        <tissue evidence="2">Shoot tissue taken approximately 20 cm above the soil surface</tissue>
    </source>
</reference>
<organism evidence="2">
    <name type="scientific">Arundo donax</name>
    <name type="common">Giant reed</name>
    <name type="synonym">Donax arundinaceus</name>
    <dbReference type="NCBI Taxonomy" id="35708"/>
    <lineage>
        <taxon>Eukaryota</taxon>
        <taxon>Viridiplantae</taxon>
        <taxon>Streptophyta</taxon>
        <taxon>Embryophyta</taxon>
        <taxon>Tracheophyta</taxon>
        <taxon>Spermatophyta</taxon>
        <taxon>Magnoliopsida</taxon>
        <taxon>Liliopsida</taxon>
        <taxon>Poales</taxon>
        <taxon>Poaceae</taxon>
        <taxon>PACMAD clade</taxon>
        <taxon>Arundinoideae</taxon>
        <taxon>Arundineae</taxon>
        <taxon>Arundo</taxon>
    </lineage>
</organism>
<evidence type="ECO:0000313" key="2">
    <source>
        <dbReference type="EMBL" id="JAE34007.1"/>
    </source>
</evidence>
<protein>
    <submittedName>
        <fullName evidence="2">Uncharacterized protein</fullName>
    </submittedName>
</protein>
<accession>A0A0A9HB72</accession>
<name>A0A0A9HB72_ARUDO</name>